<keyword evidence="2" id="KW-1185">Reference proteome</keyword>
<protein>
    <submittedName>
        <fullName evidence="1">Uncharacterized protein</fullName>
    </submittedName>
</protein>
<evidence type="ECO:0000313" key="2">
    <source>
        <dbReference type="Proteomes" id="UP000752696"/>
    </source>
</evidence>
<dbReference type="AlphaFoldDB" id="A0A6V7H443"/>
<dbReference type="EMBL" id="CAJDYZ010006840">
    <property type="protein sequence ID" value="CAD1473726.1"/>
    <property type="molecule type" value="Genomic_DNA"/>
</dbReference>
<proteinExistence type="predicted"/>
<accession>A0A6V7H443</accession>
<sequence length="80" mass="9279">MNKNSLTIWITWWPPSKSGLPLKTATSMPVESTGCQIRNYVFFFYQEDKIFQNGQNHVHITQSSYFYVILKSIVNTGMIT</sequence>
<feature type="non-terminal residue" evidence="1">
    <location>
        <position position="80"/>
    </location>
</feature>
<comment type="caution">
    <text evidence="1">The sequence shown here is derived from an EMBL/GenBank/DDBJ whole genome shotgun (WGS) entry which is preliminary data.</text>
</comment>
<reference evidence="1" key="1">
    <citation type="submission" date="2020-07" db="EMBL/GenBank/DDBJ databases">
        <authorList>
            <person name="Nazaruddin N."/>
        </authorList>
    </citation>
    <scope>NUCLEOTIDE SEQUENCE</scope>
</reference>
<name>A0A6V7H443_9HYME</name>
<gene>
    <name evidence="1" type="ORF">MHI_LOCUS409787</name>
</gene>
<organism evidence="1 2">
    <name type="scientific">Heterotrigona itama</name>
    <dbReference type="NCBI Taxonomy" id="395501"/>
    <lineage>
        <taxon>Eukaryota</taxon>
        <taxon>Metazoa</taxon>
        <taxon>Ecdysozoa</taxon>
        <taxon>Arthropoda</taxon>
        <taxon>Hexapoda</taxon>
        <taxon>Insecta</taxon>
        <taxon>Pterygota</taxon>
        <taxon>Neoptera</taxon>
        <taxon>Endopterygota</taxon>
        <taxon>Hymenoptera</taxon>
        <taxon>Apocrita</taxon>
        <taxon>Aculeata</taxon>
        <taxon>Apoidea</taxon>
        <taxon>Anthophila</taxon>
        <taxon>Apidae</taxon>
        <taxon>Heterotrigona</taxon>
    </lineage>
</organism>
<evidence type="ECO:0000313" key="1">
    <source>
        <dbReference type="EMBL" id="CAD1473726.1"/>
    </source>
</evidence>
<dbReference type="Proteomes" id="UP000752696">
    <property type="component" value="Unassembled WGS sequence"/>
</dbReference>